<dbReference type="SMART" id="SM00220">
    <property type="entry name" value="S_TKc"/>
    <property type="match status" value="1"/>
</dbReference>
<keyword evidence="4" id="KW-0418">Kinase</keyword>
<evidence type="ECO:0000256" key="6">
    <source>
        <dbReference type="ARBA" id="ARBA00037966"/>
    </source>
</evidence>
<accession>A0A1I7TLA8</accession>
<dbReference type="eggNOG" id="KOG1290">
    <property type="taxonomic scope" value="Eukaryota"/>
</dbReference>
<feature type="region of interest" description="Disordered" evidence="7">
    <location>
        <begin position="1"/>
        <end position="22"/>
    </location>
</feature>
<dbReference type="Pfam" id="PF00069">
    <property type="entry name" value="Pkinase"/>
    <property type="match status" value="1"/>
</dbReference>
<evidence type="ECO:0000313" key="10">
    <source>
        <dbReference type="WBParaSite" id="Csp11.Scaffold628.g7046.t1"/>
    </source>
</evidence>
<dbReference type="PROSITE" id="PS50011">
    <property type="entry name" value="PROTEIN_KINASE_DOM"/>
    <property type="match status" value="1"/>
</dbReference>
<keyword evidence="2" id="KW-0808">Transferase</keyword>
<dbReference type="WBParaSite" id="Csp11.Scaffold628.g7046.t1">
    <property type="protein sequence ID" value="Csp11.Scaffold628.g7046.t1"/>
    <property type="gene ID" value="Csp11.Scaffold628.g7046"/>
</dbReference>
<feature type="compositionally biased region" description="Acidic residues" evidence="7">
    <location>
        <begin position="400"/>
        <end position="418"/>
    </location>
</feature>
<keyword evidence="5" id="KW-0067">ATP-binding</keyword>
<evidence type="ECO:0000256" key="3">
    <source>
        <dbReference type="ARBA" id="ARBA00022741"/>
    </source>
</evidence>
<dbReference type="Proteomes" id="UP000095282">
    <property type="component" value="Unplaced"/>
</dbReference>
<dbReference type="InterPro" id="IPR000719">
    <property type="entry name" value="Prot_kinase_dom"/>
</dbReference>
<dbReference type="InterPro" id="IPR008271">
    <property type="entry name" value="Ser/Thr_kinase_AS"/>
</dbReference>
<dbReference type="AlphaFoldDB" id="A0A1I7TLA8"/>
<evidence type="ECO:0000256" key="1">
    <source>
        <dbReference type="ARBA" id="ARBA00022527"/>
    </source>
</evidence>
<feature type="region of interest" description="Disordered" evidence="7">
    <location>
        <begin position="392"/>
        <end position="448"/>
    </location>
</feature>
<evidence type="ECO:0000259" key="8">
    <source>
        <dbReference type="PROSITE" id="PS50011"/>
    </source>
</evidence>
<feature type="domain" description="Protein kinase" evidence="8">
    <location>
        <begin position="58"/>
        <end position="386"/>
    </location>
</feature>
<dbReference type="STRING" id="1561998.A0A1I7TLA8"/>
<sequence>MSQPATEPSGTADPGHSSSIDPSRLIIETVQDDLFVERKLDAKLHATIVLGDTFGNKYSIMKLLGRGAFSAVYLTRHVKTDQYSATKISKSGAQFKRAFEEEYLIMTDIQQAGGHGNIIELFDTFQFALDGNDYFCIVSEALGPNFESILRFSNQKFIPMENIRKIARQLLDALSFLHDDVGIIHADLKPENIMISIGKEDIEALTKTDARSFAVNLCDPDSNFKVKLGDFGVSMKPECCSSFKYVQTCHYRAPEAFLCRKFGFKIDIWSFGCVLYKLLTRFTLFPCGDDMDDRMTHLQIMTEVLGRISNKPFRKTLKPHCASYFGLDGFFKAKMTAKPSPTLNERVLSKSPEPDVTEFVDFLKCCLRFSPKKRLSAQEALRHSFITMEPFYPMAKETNNDDDENDEDETDSEEETSCDESTSGSSTNGTSTTSTSSSVSLLESSTDSSLLEFHNISLS</sequence>
<comment type="similarity">
    <text evidence="6">Belongs to the protein kinase superfamily. CMGC Ser/Thr protein kinase family. Lammer subfamily.</text>
</comment>
<evidence type="ECO:0000256" key="2">
    <source>
        <dbReference type="ARBA" id="ARBA00022679"/>
    </source>
</evidence>
<keyword evidence="3" id="KW-0547">Nucleotide-binding</keyword>
<keyword evidence="1" id="KW-0723">Serine/threonine-protein kinase</keyword>
<proteinExistence type="inferred from homology"/>
<dbReference type="Gene3D" id="3.30.200.20">
    <property type="entry name" value="Phosphorylase Kinase, domain 1"/>
    <property type="match status" value="1"/>
</dbReference>
<dbReference type="GO" id="GO:0004674">
    <property type="term" value="F:protein serine/threonine kinase activity"/>
    <property type="evidence" value="ECO:0007669"/>
    <property type="project" value="UniProtKB-KW"/>
</dbReference>
<dbReference type="GO" id="GO:0005634">
    <property type="term" value="C:nucleus"/>
    <property type="evidence" value="ECO:0007669"/>
    <property type="project" value="TreeGrafter"/>
</dbReference>
<protein>
    <submittedName>
        <fullName evidence="10">Protein kinase domain-containing protein</fullName>
    </submittedName>
</protein>
<dbReference type="PANTHER" id="PTHR45646:SF11">
    <property type="entry name" value="SERINE_THREONINE-PROTEIN KINASE DOA"/>
    <property type="match status" value="1"/>
</dbReference>
<dbReference type="PROSITE" id="PS00108">
    <property type="entry name" value="PROTEIN_KINASE_ST"/>
    <property type="match status" value="1"/>
</dbReference>
<name>A0A1I7TLA8_9PELO</name>
<dbReference type="SUPFAM" id="SSF56112">
    <property type="entry name" value="Protein kinase-like (PK-like)"/>
    <property type="match status" value="1"/>
</dbReference>
<organism evidence="9 10">
    <name type="scientific">Caenorhabditis tropicalis</name>
    <dbReference type="NCBI Taxonomy" id="1561998"/>
    <lineage>
        <taxon>Eukaryota</taxon>
        <taxon>Metazoa</taxon>
        <taxon>Ecdysozoa</taxon>
        <taxon>Nematoda</taxon>
        <taxon>Chromadorea</taxon>
        <taxon>Rhabditida</taxon>
        <taxon>Rhabditina</taxon>
        <taxon>Rhabditomorpha</taxon>
        <taxon>Rhabditoidea</taxon>
        <taxon>Rhabditidae</taxon>
        <taxon>Peloderinae</taxon>
        <taxon>Caenorhabditis</taxon>
    </lineage>
</organism>
<feature type="compositionally biased region" description="Low complexity" evidence="7">
    <location>
        <begin position="419"/>
        <end position="448"/>
    </location>
</feature>
<evidence type="ECO:0000313" key="9">
    <source>
        <dbReference type="Proteomes" id="UP000095282"/>
    </source>
</evidence>
<keyword evidence="9" id="KW-1185">Reference proteome</keyword>
<evidence type="ECO:0000256" key="7">
    <source>
        <dbReference type="SAM" id="MobiDB-lite"/>
    </source>
</evidence>
<dbReference type="GO" id="GO:0005524">
    <property type="term" value="F:ATP binding"/>
    <property type="evidence" value="ECO:0007669"/>
    <property type="project" value="UniProtKB-KW"/>
</dbReference>
<dbReference type="InterPro" id="IPR051175">
    <property type="entry name" value="CLK_kinases"/>
</dbReference>
<evidence type="ECO:0000256" key="5">
    <source>
        <dbReference type="ARBA" id="ARBA00022840"/>
    </source>
</evidence>
<evidence type="ECO:0000256" key="4">
    <source>
        <dbReference type="ARBA" id="ARBA00022777"/>
    </source>
</evidence>
<dbReference type="InterPro" id="IPR011009">
    <property type="entry name" value="Kinase-like_dom_sf"/>
</dbReference>
<reference evidence="10" key="1">
    <citation type="submission" date="2016-11" db="UniProtKB">
        <authorList>
            <consortium name="WormBaseParasite"/>
        </authorList>
    </citation>
    <scope>IDENTIFICATION</scope>
</reference>
<dbReference type="PANTHER" id="PTHR45646">
    <property type="entry name" value="SERINE/THREONINE-PROTEIN KINASE DOA-RELATED"/>
    <property type="match status" value="1"/>
</dbReference>
<dbReference type="Gene3D" id="1.10.510.10">
    <property type="entry name" value="Transferase(Phosphotransferase) domain 1"/>
    <property type="match status" value="1"/>
</dbReference>